<proteinExistence type="predicted"/>
<feature type="domain" description="HTH gntR-type" evidence="4">
    <location>
        <begin position="1"/>
        <end position="66"/>
    </location>
</feature>
<evidence type="ECO:0000256" key="2">
    <source>
        <dbReference type="ARBA" id="ARBA00023125"/>
    </source>
</evidence>
<dbReference type="SUPFAM" id="SSF46785">
    <property type="entry name" value="Winged helix' DNA-binding domain"/>
    <property type="match status" value="1"/>
</dbReference>
<dbReference type="EMBL" id="FNJI01000015">
    <property type="protein sequence ID" value="SDP30718.1"/>
    <property type="molecule type" value="Genomic_DNA"/>
</dbReference>
<keyword evidence="2" id="KW-0238">DNA-binding</keyword>
<dbReference type="PANTHER" id="PTHR43537:SF5">
    <property type="entry name" value="UXU OPERON TRANSCRIPTIONAL REGULATOR"/>
    <property type="match status" value="1"/>
</dbReference>
<keyword evidence="6" id="KW-1185">Reference proteome</keyword>
<dbReference type="AlphaFoldDB" id="A0A1H0RP19"/>
<dbReference type="InterPro" id="IPR011711">
    <property type="entry name" value="GntR_C"/>
</dbReference>
<dbReference type="Pfam" id="PF00392">
    <property type="entry name" value="GntR"/>
    <property type="match status" value="1"/>
</dbReference>
<dbReference type="Proteomes" id="UP000199073">
    <property type="component" value="Unassembled WGS sequence"/>
</dbReference>
<dbReference type="InterPro" id="IPR036388">
    <property type="entry name" value="WH-like_DNA-bd_sf"/>
</dbReference>
<dbReference type="InterPro" id="IPR000524">
    <property type="entry name" value="Tscrpt_reg_HTH_GntR"/>
</dbReference>
<evidence type="ECO:0000313" key="6">
    <source>
        <dbReference type="Proteomes" id="UP000199073"/>
    </source>
</evidence>
<dbReference type="STRING" id="91360.SAMN05660330_02378"/>
<dbReference type="PROSITE" id="PS50949">
    <property type="entry name" value="HTH_GNTR"/>
    <property type="match status" value="1"/>
</dbReference>
<dbReference type="PRINTS" id="PR00035">
    <property type="entry name" value="HTHGNTR"/>
</dbReference>
<evidence type="ECO:0000313" key="5">
    <source>
        <dbReference type="EMBL" id="SDP30718.1"/>
    </source>
</evidence>
<sequence length="222" mass="25027">MHQVAEQILLQIKNNTLPPGSRLPSQRDLSQKLGVGRSSVREAINVLVVKGYLEPIQGKGTFVKSVLPGSDERLERLSTAVEVSSIFNLMEARLLLECKSAALAAERADLKDLKKLEKVFAQITAERESYNLFLEDDFKFHITLAEATKNDVICEMTKLVLDKLAEHHTKFKTDQLSQNYKKISVDTATEVFNAVKKHNCEDASFWMKKHLSVITNELSKVL</sequence>
<dbReference type="SMART" id="SM00345">
    <property type="entry name" value="HTH_GNTR"/>
    <property type="match status" value="1"/>
</dbReference>
<evidence type="ECO:0000259" key="4">
    <source>
        <dbReference type="PROSITE" id="PS50949"/>
    </source>
</evidence>
<dbReference type="Pfam" id="PF07729">
    <property type="entry name" value="FCD"/>
    <property type="match status" value="1"/>
</dbReference>
<dbReference type="CDD" id="cd07377">
    <property type="entry name" value="WHTH_GntR"/>
    <property type="match status" value="1"/>
</dbReference>
<gene>
    <name evidence="5" type="ORF">SAMN05660330_02378</name>
</gene>
<evidence type="ECO:0000256" key="3">
    <source>
        <dbReference type="ARBA" id="ARBA00023163"/>
    </source>
</evidence>
<dbReference type="Gene3D" id="1.10.10.10">
    <property type="entry name" value="Winged helix-like DNA-binding domain superfamily/Winged helix DNA-binding domain"/>
    <property type="match status" value="1"/>
</dbReference>
<keyword evidence="1" id="KW-0805">Transcription regulation</keyword>
<keyword evidence="3" id="KW-0804">Transcription</keyword>
<name>A0A1H0RP19_9BACT</name>
<keyword evidence="5" id="KW-0670">Pyruvate</keyword>
<dbReference type="PANTHER" id="PTHR43537">
    <property type="entry name" value="TRANSCRIPTIONAL REGULATOR, GNTR FAMILY"/>
    <property type="match status" value="1"/>
</dbReference>
<dbReference type="SUPFAM" id="SSF48008">
    <property type="entry name" value="GntR ligand-binding domain-like"/>
    <property type="match status" value="1"/>
</dbReference>
<protein>
    <submittedName>
        <fullName evidence="5">GntR family transcriptional regulator, transcriptional repressor for pyruvate dehydrogenase complex</fullName>
    </submittedName>
</protein>
<dbReference type="GO" id="GO:0003677">
    <property type="term" value="F:DNA binding"/>
    <property type="evidence" value="ECO:0007669"/>
    <property type="project" value="UniProtKB-KW"/>
</dbReference>
<accession>A0A1H0RP19</accession>
<evidence type="ECO:0000256" key="1">
    <source>
        <dbReference type="ARBA" id="ARBA00023015"/>
    </source>
</evidence>
<reference evidence="5 6" key="1">
    <citation type="submission" date="2016-10" db="EMBL/GenBank/DDBJ databases">
        <authorList>
            <person name="de Groot N.N."/>
        </authorList>
    </citation>
    <scope>NUCLEOTIDE SEQUENCE [LARGE SCALE GENOMIC DNA]</scope>
    <source>
        <strain evidence="5 6">DSM 12130</strain>
    </source>
</reference>
<dbReference type="GO" id="GO:0003700">
    <property type="term" value="F:DNA-binding transcription factor activity"/>
    <property type="evidence" value="ECO:0007669"/>
    <property type="project" value="InterPro"/>
</dbReference>
<dbReference type="SMART" id="SM00895">
    <property type="entry name" value="FCD"/>
    <property type="match status" value="1"/>
</dbReference>
<dbReference type="Gene3D" id="1.20.120.530">
    <property type="entry name" value="GntR ligand-binding domain-like"/>
    <property type="match status" value="1"/>
</dbReference>
<dbReference type="InterPro" id="IPR008920">
    <property type="entry name" value="TF_FadR/GntR_C"/>
</dbReference>
<dbReference type="InterPro" id="IPR036390">
    <property type="entry name" value="WH_DNA-bd_sf"/>
</dbReference>
<organism evidence="5 6">
    <name type="scientific">Desulforhopalus singaporensis</name>
    <dbReference type="NCBI Taxonomy" id="91360"/>
    <lineage>
        <taxon>Bacteria</taxon>
        <taxon>Pseudomonadati</taxon>
        <taxon>Thermodesulfobacteriota</taxon>
        <taxon>Desulfobulbia</taxon>
        <taxon>Desulfobulbales</taxon>
        <taxon>Desulfocapsaceae</taxon>
        <taxon>Desulforhopalus</taxon>
    </lineage>
</organism>